<dbReference type="RefSeq" id="WP_163655115.1">
    <property type="nucleotide sequence ID" value="NZ_JAAGRN010000006.1"/>
</dbReference>
<proteinExistence type="predicted"/>
<dbReference type="AlphaFoldDB" id="A0A6B2R0X2"/>
<feature type="signal peptide" evidence="1">
    <location>
        <begin position="1"/>
        <end position="20"/>
    </location>
</feature>
<reference evidence="2" key="1">
    <citation type="submission" date="2020-02" db="EMBL/GenBank/DDBJ databases">
        <authorList>
            <person name="Chen W.-M."/>
        </authorList>
    </citation>
    <scope>NUCLEOTIDE SEQUENCE</scope>
    <source>
        <strain evidence="2">NBD-18</strain>
    </source>
</reference>
<accession>A0A6B2R0X2</accession>
<feature type="chain" id="PRO_5025550423" description="PEGA domain-containing protein" evidence="1">
    <location>
        <begin position="21"/>
        <end position="109"/>
    </location>
</feature>
<sequence length="109" mass="12057">MIKKSLKFLMLAFISCTVLSACTQWPTEKRSTVDTRPGISFKAPNDAMLDATVKVDGLDVGVARNYKDGEAALRLLPGPHIISIYLDNKKIIEEKIYAGDGINQTFVIR</sequence>
<evidence type="ECO:0000256" key="1">
    <source>
        <dbReference type="SAM" id="SignalP"/>
    </source>
</evidence>
<keyword evidence="1" id="KW-0732">Signal</keyword>
<evidence type="ECO:0000313" key="2">
    <source>
        <dbReference type="EMBL" id="NDY83688.1"/>
    </source>
</evidence>
<dbReference type="PROSITE" id="PS51257">
    <property type="entry name" value="PROKAR_LIPOPROTEIN"/>
    <property type="match status" value="1"/>
</dbReference>
<comment type="caution">
    <text evidence="2">The sequence shown here is derived from an EMBL/GenBank/DDBJ whole genome shotgun (WGS) entry which is preliminary data.</text>
</comment>
<gene>
    <name evidence="2" type="ORF">G3I67_10630</name>
</gene>
<protein>
    <recommendedName>
        <fullName evidence="3">PEGA domain-containing protein</fullName>
    </recommendedName>
</protein>
<organism evidence="2">
    <name type="scientific">Sheuella amnicola</name>
    <dbReference type="NCBI Taxonomy" id="2707330"/>
    <lineage>
        <taxon>Bacteria</taxon>
        <taxon>Pseudomonadati</taxon>
        <taxon>Pseudomonadota</taxon>
        <taxon>Betaproteobacteria</taxon>
        <taxon>Burkholderiales</taxon>
        <taxon>Alcaligenaceae</taxon>
        <taxon>Sheuella</taxon>
    </lineage>
</organism>
<name>A0A6B2R0X2_9BURK</name>
<evidence type="ECO:0008006" key="3">
    <source>
        <dbReference type="Google" id="ProtNLM"/>
    </source>
</evidence>
<dbReference type="EMBL" id="JAAGRN010000006">
    <property type="protein sequence ID" value="NDY83688.1"/>
    <property type="molecule type" value="Genomic_DNA"/>
</dbReference>